<dbReference type="PANTHER" id="PTHR44942">
    <property type="entry name" value="METHYLTRANSF_11 DOMAIN-CONTAINING PROTEIN"/>
    <property type="match status" value="1"/>
</dbReference>
<evidence type="ECO:0000256" key="1">
    <source>
        <dbReference type="ARBA" id="ARBA00008361"/>
    </source>
</evidence>
<dbReference type="Proteomes" id="UP001596045">
    <property type="component" value="Unassembled WGS sequence"/>
</dbReference>
<keyword evidence="3 5" id="KW-0808">Transferase</keyword>
<keyword evidence="2 5" id="KW-0489">Methyltransferase</keyword>
<organism evidence="5 6">
    <name type="scientific">Paraherbaspirillum soli</name>
    <dbReference type="NCBI Taxonomy" id="631222"/>
    <lineage>
        <taxon>Bacteria</taxon>
        <taxon>Pseudomonadati</taxon>
        <taxon>Pseudomonadota</taxon>
        <taxon>Betaproteobacteria</taxon>
        <taxon>Burkholderiales</taxon>
        <taxon>Oxalobacteraceae</taxon>
        <taxon>Paraherbaspirillum</taxon>
    </lineage>
</organism>
<evidence type="ECO:0000256" key="3">
    <source>
        <dbReference type="ARBA" id="ARBA00022679"/>
    </source>
</evidence>
<comment type="caution">
    <text evidence="5">The sequence shown here is derived from an EMBL/GenBank/DDBJ whole genome shotgun (WGS) entry which is preliminary data.</text>
</comment>
<comment type="similarity">
    <text evidence="1">Belongs to the methyltransferase superfamily.</text>
</comment>
<evidence type="ECO:0000256" key="2">
    <source>
        <dbReference type="ARBA" id="ARBA00022603"/>
    </source>
</evidence>
<dbReference type="PANTHER" id="PTHR44942:SF4">
    <property type="entry name" value="METHYLTRANSFERASE TYPE 11 DOMAIN-CONTAINING PROTEIN"/>
    <property type="match status" value="1"/>
</dbReference>
<dbReference type="SUPFAM" id="SSF53335">
    <property type="entry name" value="S-adenosyl-L-methionine-dependent methyltransferases"/>
    <property type="match status" value="1"/>
</dbReference>
<feature type="domain" description="Methyltransferase type 11" evidence="4">
    <location>
        <begin position="71"/>
        <end position="166"/>
    </location>
</feature>
<proteinExistence type="inferred from homology"/>
<evidence type="ECO:0000259" key="4">
    <source>
        <dbReference type="Pfam" id="PF08241"/>
    </source>
</evidence>
<dbReference type="InterPro" id="IPR029063">
    <property type="entry name" value="SAM-dependent_MTases_sf"/>
</dbReference>
<sequence>MPISTSSPTHPDVFSYNSEAWDRQAAQACEWSLPVSSEVVAAARAGRWSVRLTPGEMPASWLGDVRNLRILCLASGGGQQAPVLAAAGAAVTVLDASEKQLEQDRMVAQRDGLTLATIQGDMRDLSAFADESFDLIFNPISNLYVPDVKPVWRECARVLKRGGKLLASFYNPVVFVGDRHPEYAEQGMIRPCYKIPYSDLDDMPEAALQQKLARGEALVFGHSLADQIGAQLDAGLLMSGYYEDFQPNPRFVIDRFLPTFIATCAIKP</sequence>
<dbReference type="Pfam" id="PF08241">
    <property type="entry name" value="Methyltransf_11"/>
    <property type="match status" value="1"/>
</dbReference>
<dbReference type="GO" id="GO:0008168">
    <property type="term" value="F:methyltransferase activity"/>
    <property type="evidence" value="ECO:0007669"/>
    <property type="project" value="UniProtKB-KW"/>
</dbReference>
<name>A0ABW0M687_9BURK</name>
<dbReference type="InterPro" id="IPR051052">
    <property type="entry name" value="Diverse_substrate_MTase"/>
</dbReference>
<dbReference type="RefSeq" id="WP_378996311.1">
    <property type="nucleotide sequence ID" value="NZ_JBHSMT010000012.1"/>
</dbReference>
<reference evidence="6" key="1">
    <citation type="journal article" date="2019" name="Int. J. Syst. Evol. Microbiol.">
        <title>The Global Catalogue of Microorganisms (GCM) 10K type strain sequencing project: providing services to taxonomists for standard genome sequencing and annotation.</title>
        <authorList>
            <consortium name="The Broad Institute Genomics Platform"/>
            <consortium name="The Broad Institute Genome Sequencing Center for Infectious Disease"/>
            <person name="Wu L."/>
            <person name="Ma J."/>
        </authorList>
    </citation>
    <scope>NUCLEOTIDE SEQUENCE [LARGE SCALE GENOMIC DNA]</scope>
    <source>
        <strain evidence="6">JCM 17066</strain>
    </source>
</reference>
<evidence type="ECO:0000313" key="6">
    <source>
        <dbReference type="Proteomes" id="UP001596045"/>
    </source>
</evidence>
<dbReference type="Gene3D" id="3.40.50.150">
    <property type="entry name" value="Vaccinia Virus protein VP39"/>
    <property type="match status" value="1"/>
</dbReference>
<evidence type="ECO:0000313" key="5">
    <source>
        <dbReference type="EMBL" id="MFC5473644.1"/>
    </source>
</evidence>
<dbReference type="EMBL" id="JBHSMT010000012">
    <property type="protein sequence ID" value="MFC5473644.1"/>
    <property type="molecule type" value="Genomic_DNA"/>
</dbReference>
<dbReference type="EC" id="2.1.1.-" evidence="5"/>
<dbReference type="CDD" id="cd02440">
    <property type="entry name" value="AdoMet_MTases"/>
    <property type="match status" value="1"/>
</dbReference>
<dbReference type="GO" id="GO:0032259">
    <property type="term" value="P:methylation"/>
    <property type="evidence" value="ECO:0007669"/>
    <property type="project" value="UniProtKB-KW"/>
</dbReference>
<dbReference type="InterPro" id="IPR013216">
    <property type="entry name" value="Methyltransf_11"/>
</dbReference>
<keyword evidence="6" id="KW-1185">Reference proteome</keyword>
<gene>
    <name evidence="5" type="ORF">ACFPM8_06680</name>
</gene>
<protein>
    <submittedName>
        <fullName evidence="5">Class I SAM-dependent methyltransferase</fullName>
        <ecNumber evidence="5">2.1.1.-</ecNumber>
    </submittedName>
</protein>
<accession>A0ABW0M687</accession>